<dbReference type="EMBL" id="BARU01041459">
    <property type="protein sequence ID" value="GAH88307.1"/>
    <property type="molecule type" value="Genomic_DNA"/>
</dbReference>
<feature type="non-terminal residue" evidence="1">
    <location>
        <position position="141"/>
    </location>
</feature>
<sequence length="141" mass="16588">MSRQKIPLHLRKAIWYAYDSKSGYEGVPIPFTKMEIDHIIPERVTLNPRKPDEFQKWKEKYNLSNDFNIQGIENLCPSTREFNLRKSDKGLYDESGAYDGHIIRALTRAAELNPNIEHLKDKFKEDLDKRNTKKIIDVLNL</sequence>
<gene>
    <name evidence="1" type="ORF">S03H2_63917</name>
</gene>
<evidence type="ECO:0000313" key="1">
    <source>
        <dbReference type="EMBL" id="GAH88307.1"/>
    </source>
</evidence>
<proteinExistence type="predicted"/>
<organism evidence="1">
    <name type="scientific">marine sediment metagenome</name>
    <dbReference type="NCBI Taxonomy" id="412755"/>
    <lineage>
        <taxon>unclassified sequences</taxon>
        <taxon>metagenomes</taxon>
        <taxon>ecological metagenomes</taxon>
    </lineage>
</organism>
<evidence type="ECO:0008006" key="2">
    <source>
        <dbReference type="Google" id="ProtNLM"/>
    </source>
</evidence>
<reference evidence="1" key="1">
    <citation type="journal article" date="2014" name="Front. Microbiol.">
        <title>High frequency of phylogenetically diverse reductive dehalogenase-homologous genes in deep subseafloor sedimentary metagenomes.</title>
        <authorList>
            <person name="Kawai M."/>
            <person name="Futagami T."/>
            <person name="Toyoda A."/>
            <person name="Takaki Y."/>
            <person name="Nishi S."/>
            <person name="Hori S."/>
            <person name="Arai W."/>
            <person name="Tsubouchi T."/>
            <person name="Morono Y."/>
            <person name="Uchiyama I."/>
            <person name="Ito T."/>
            <person name="Fujiyama A."/>
            <person name="Inagaki F."/>
            <person name="Takami H."/>
        </authorList>
    </citation>
    <scope>NUCLEOTIDE SEQUENCE</scope>
    <source>
        <strain evidence="1">Expedition CK06-06</strain>
    </source>
</reference>
<comment type="caution">
    <text evidence="1">The sequence shown here is derived from an EMBL/GenBank/DDBJ whole genome shotgun (WGS) entry which is preliminary data.</text>
</comment>
<protein>
    <recommendedName>
        <fullName evidence="2">DUF1524 domain-containing protein</fullName>
    </recommendedName>
</protein>
<dbReference type="AlphaFoldDB" id="X1J2U5"/>
<accession>X1J2U5</accession>
<name>X1J2U5_9ZZZZ</name>